<sequence>VGTNIGEYLQGVESRPYPSVLALGQVTQNSLQAFAVMAGQLYPEDALGQL</sequence>
<reference evidence="1" key="1">
    <citation type="journal article" name="BMC Genomics">
        <title>Long-read sequencing and de novo genome assembly of marine medaka (Oryzias melastigma).</title>
        <authorList>
            <person name="Liang P."/>
            <person name="Saqib H.S.A."/>
            <person name="Ni X."/>
            <person name="Shen Y."/>
        </authorList>
    </citation>
    <scope>NUCLEOTIDE SEQUENCE</scope>
    <source>
        <strain evidence="1">Bigg-433</strain>
    </source>
</reference>
<proteinExistence type="predicted"/>
<gene>
    <name evidence="1" type="ORF">FQA47_012405</name>
</gene>
<evidence type="ECO:0000313" key="1">
    <source>
        <dbReference type="EMBL" id="KAF6717327.1"/>
    </source>
</evidence>
<feature type="non-terminal residue" evidence="1">
    <location>
        <position position="1"/>
    </location>
</feature>
<evidence type="ECO:0000313" key="2">
    <source>
        <dbReference type="Proteomes" id="UP000646548"/>
    </source>
</evidence>
<organism evidence="1 2">
    <name type="scientific">Oryzias melastigma</name>
    <name type="common">Marine medaka</name>
    <dbReference type="NCBI Taxonomy" id="30732"/>
    <lineage>
        <taxon>Eukaryota</taxon>
        <taxon>Metazoa</taxon>
        <taxon>Chordata</taxon>
        <taxon>Craniata</taxon>
        <taxon>Vertebrata</taxon>
        <taxon>Euteleostomi</taxon>
        <taxon>Actinopterygii</taxon>
        <taxon>Neopterygii</taxon>
        <taxon>Teleostei</taxon>
        <taxon>Neoteleostei</taxon>
        <taxon>Acanthomorphata</taxon>
        <taxon>Ovalentaria</taxon>
        <taxon>Atherinomorphae</taxon>
        <taxon>Beloniformes</taxon>
        <taxon>Adrianichthyidae</taxon>
        <taxon>Oryziinae</taxon>
        <taxon>Oryzias</taxon>
    </lineage>
</organism>
<dbReference type="Proteomes" id="UP000646548">
    <property type="component" value="Unassembled WGS sequence"/>
</dbReference>
<protein>
    <submittedName>
        <fullName evidence="1">Uncharacterized protein</fullName>
    </submittedName>
</protein>
<comment type="caution">
    <text evidence="1">The sequence shown here is derived from an EMBL/GenBank/DDBJ whole genome shotgun (WGS) entry which is preliminary data.</text>
</comment>
<dbReference type="EMBL" id="WKFB01000849">
    <property type="protein sequence ID" value="KAF6717327.1"/>
    <property type="molecule type" value="Genomic_DNA"/>
</dbReference>
<name>A0A834BU73_ORYME</name>
<dbReference type="AlphaFoldDB" id="A0A834BU73"/>
<accession>A0A834BU73</accession>
<feature type="non-terminal residue" evidence="1">
    <location>
        <position position="50"/>
    </location>
</feature>